<protein>
    <submittedName>
        <fullName evidence="9">Iron-sulfur cluster-binding protein CooF</fullName>
    </submittedName>
</protein>
<dbReference type="PROSITE" id="PS00198">
    <property type="entry name" value="4FE4S_FER_1"/>
    <property type="match status" value="1"/>
</dbReference>
<dbReference type="AlphaFoldDB" id="A0A0F5PM21"/>
<dbReference type="Gene3D" id="3.30.70.20">
    <property type="match status" value="2"/>
</dbReference>
<dbReference type="SUPFAM" id="SSF54862">
    <property type="entry name" value="4Fe-4S ferredoxins"/>
    <property type="match status" value="1"/>
</dbReference>
<keyword evidence="6" id="KW-0408">Iron</keyword>
<reference evidence="10" key="3">
    <citation type="submission" date="2015-02" db="EMBL/GenBank/DDBJ databases">
        <title>Genome analysis of three genomes within the thermophilic hydrogenogenic bacterial species Caldanaerobacter subterraneus.</title>
        <authorList>
            <person name="Sant'Anna F.H."/>
            <person name="Lebedinsky A."/>
            <person name="Sokolova T."/>
            <person name="Robb F.T."/>
            <person name="Gonzalez J.M."/>
        </authorList>
    </citation>
    <scope>NUCLEOTIDE SEQUENCE [LARGE SCALE GENOMIC DNA]</scope>
    <source>
        <strain evidence="10">DSM 12653</strain>
    </source>
</reference>
<evidence type="ECO:0000256" key="6">
    <source>
        <dbReference type="ARBA" id="ARBA00023004"/>
    </source>
</evidence>
<evidence type="ECO:0000256" key="5">
    <source>
        <dbReference type="ARBA" id="ARBA00022982"/>
    </source>
</evidence>
<evidence type="ECO:0000256" key="4">
    <source>
        <dbReference type="ARBA" id="ARBA00022737"/>
    </source>
</evidence>
<evidence type="ECO:0000256" key="7">
    <source>
        <dbReference type="ARBA" id="ARBA00023014"/>
    </source>
</evidence>
<dbReference type="Proteomes" id="UP000010146">
    <property type="component" value="Unassembled WGS sequence"/>
</dbReference>
<proteinExistence type="predicted"/>
<keyword evidence="4" id="KW-0677">Repeat</keyword>
<dbReference type="PROSITE" id="PS51379">
    <property type="entry name" value="4FE4S_FER_2"/>
    <property type="match status" value="2"/>
</dbReference>
<dbReference type="InterPro" id="IPR017900">
    <property type="entry name" value="4Fe4S_Fe_S_CS"/>
</dbReference>
<evidence type="ECO:0000313" key="9">
    <source>
        <dbReference type="EMBL" id="KKC29461.1"/>
    </source>
</evidence>
<evidence type="ECO:0000256" key="3">
    <source>
        <dbReference type="ARBA" id="ARBA00022723"/>
    </source>
</evidence>
<dbReference type="EMBL" id="ABXP02000082">
    <property type="protein sequence ID" value="KKC29461.1"/>
    <property type="molecule type" value="Genomic_DNA"/>
</dbReference>
<evidence type="ECO:0000313" key="10">
    <source>
        <dbReference type="Proteomes" id="UP000010146"/>
    </source>
</evidence>
<keyword evidence="5" id="KW-0249">Electron transport</keyword>
<dbReference type="InterPro" id="IPR017896">
    <property type="entry name" value="4Fe4S_Fe-S-bd"/>
</dbReference>
<gene>
    <name evidence="9" type="ORF">CDSM653_01588</name>
</gene>
<keyword evidence="1" id="KW-0813">Transport</keyword>
<feature type="domain" description="4Fe-4S ferredoxin-type" evidence="8">
    <location>
        <begin position="24"/>
        <end position="53"/>
    </location>
</feature>
<reference evidence="9 10" key="2">
    <citation type="journal article" date="2015" name="BMC Genomics">
        <title>Analysis of three genomes within the thermophilic bacterial species Caldanaerobacter subterraneus with a focus on carbon monoxide dehydrogenase evolution and hydrolase diversity.</title>
        <authorList>
            <person name="Sant'Anna F.H."/>
            <person name="Lebedinsky A.V."/>
            <person name="Sokolova T.G."/>
            <person name="Robb F.T."/>
            <person name="Gonzalez J.M."/>
        </authorList>
    </citation>
    <scope>NUCLEOTIDE SEQUENCE [LARGE SCALE GENOMIC DNA]</scope>
    <source>
        <strain evidence="9 10">DSM 12653</strain>
    </source>
</reference>
<dbReference type="GO" id="GO:0046872">
    <property type="term" value="F:metal ion binding"/>
    <property type="evidence" value="ECO:0007669"/>
    <property type="project" value="UniProtKB-KW"/>
</dbReference>
<evidence type="ECO:0000256" key="1">
    <source>
        <dbReference type="ARBA" id="ARBA00022448"/>
    </source>
</evidence>
<sequence length="181" mass="20231">MRGEGEKMPRETLIKQEVEGVKRREIFVRYDRCVGCRSCELACAVSHTASRDLFEAILRGEKSKKRIYVDQIDQIKAPAVCRHCEEAPCVAVCVTGAMQRREDGVNIVDLSRCIGCWMCALVCPFGAVSRGEGKAIKCDRECVDEQGIPACVRACHTGALVFKTVEEFEADRRREVVTSLK</sequence>
<feature type="domain" description="4Fe-4S ferredoxin-type" evidence="8">
    <location>
        <begin position="104"/>
        <end position="133"/>
    </location>
</feature>
<keyword evidence="2" id="KW-0004">4Fe-4S</keyword>
<evidence type="ECO:0000259" key="8">
    <source>
        <dbReference type="PROSITE" id="PS51379"/>
    </source>
</evidence>
<dbReference type="GO" id="GO:0051539">
    <property type="term" value="F:4 iron, 4 sulfur cluster binding"/>
    <property type="evidence" value="ECO:0007669"/>
    <property type="project" value="UniProtKB-KW"/>
</dbReference>
<keyword evidence="3" id="KW-0479">Metal-binding</keyword>
<dbReference type="PANTHER" id="PTHR43177">
    <property type="entry name" value="PROTEIN NRFC"/>
    <property type="match status" value="1"/>
</dbReference>
<organism evidence="9 10">
    <name type="scientific">Caldanaerobacter subterraneus subsp. pacificus DSM 12653</name>
    <dbReference type="NCBI Taxonomy" id="391606"/>
    <lineage>
        <taxon>Bacteria</taxon>
        <taxon>Bacillati</taxon>
        <taxon>Bacillota</taxon>
        <taxon>Clostridia</taxon>
        <taxon>Thermoanaerobacterales</taxon>
        <taxon>Thermoanaerobacteraceae</taxon>
        <taxon>Caldanaerobacter</taxon>
    </lineage>
</organism>
<comment type="caution">
    <text evidence="9">The sequence shown here is derived from an EMBL/GenBank/DDBJ whole genome shotgun (WGS) entry which is preliminary data.</text>
</comment>
<dbReference type="CDD" id="cd10563">
    <property type="entry name" value="CooF_like"/>
    <property type="match status" value="1"/>
</dbReference>
<keyword evidence="7" id="KW-0411">Iron-sulfur</keyword>
<name>A0A0F5PM21_9THEO</name>
<reference evidence="9 10" key="1">
    <citation type="submission" date="2008-07" db="EMBL/GenBank/DDBJ databases">
        <authorList>
            <person name="Gonzalez J."/>
            <person name="Sokolova T."/>
            <person name="Ferriera S."/>
            <person name="Johnson J."/>
            <person name="Kravitz S."/>
            <person name="Beeson K."/>
            <person name="Sutton G."/>
            <person name="Rogers Y.-H."/>
            <person name="Friedman R."/>
            <person name="Frazier M."/>
            <person name="Venter J.C."/>
        </authorList>
    </citation>
    <scope>NUCLEOTIDE SEQUENCE [LARGE SCALE GENOMIC DNA]</scope>
    <source>
        <strain evidence="9 10">DSM 12653</strain>
    </source>
</reference>
<dbReference type="PANTHER" id="PTHR43177:SF5">
    <property type="entry name" value="ANAEROBIC DIMETHYL SULFOXIDE REDUCTASE CHAIN B-RELATED"/>
    <property type="match status" value="1"/>
</dbReference>
<dbReference type="Pfam" id="PF13247">
    <property type="entry name" value="Fer4_11"/>
    <property type="match status" value="1"/>
</dbReference>
<dbReference type="InterPro" id="IPR050954">
    <property type="entry name" value="ET_IronSulfur_Cluster-Binding"/>
</dbReference>
<accession>A0A0F5PM21</accession>
<evidence type="ECO:0000256" key="2">
    <source>
        <dbReference type="ARBA" id="ARBA00022485"/>
    </source>
</evidence>